<evidence type="ECO:0000313" key="3">
    <source>
        <dbReference type="Proteomes" id="UP001155077"/>
    </source>
</evidence>
<accession>A0ABT0Z406</accession>
<dbReference type="EMBL" id="JAMSCK010000004">
    <property type="protein sequence ID" value="MCM8570148.1"/>
    <property type="molecule type" value="Genomic_DNA"/>
</dbReference>
<proteinExistence type="predicted"/>
<comment type="caution">
    <text evidence="2">The sequence shown here is derived from an EMBL/GenBank/DDBJ whole genome shotgun (WGS) entry which is preliminary data.</text>
</comment>
<dbReference type="RefSeq" id="WP_252113965.1">
    <property type="nucleotide sequence ID" value="NZ_JAMSCK010000004.1"/>
</dbReference>
<protein>
    <submittedName>
        <fullName evidence="2">DUF4402 domain-containing protein</fullName>
    </submittedName>
</protein>
<reference evidence="2" key="1">
    <citation type="submission" date="2022-06" db="EMBL/GenBank/DDBJ databases">
        <title>Gramella sediminis sp. nov., isolated from deep-sea sediment of the Indian Ocean.</title>
        <authorList>
            <person name="Yang L."/>
        </authorList>
    </citation>
    <scope>NUCLEOTIDE SEQUENCE</scope>
    <source>
        <strain evidence="2">HMD3159</strain>
    </source>
</reference>
<feature type="chain" id="PRO_5045838642" evidence="1">
    <location>
        <begin position="19"/>
        <end position="161"/>
    </location>
</feature>
<keyword evidence="3" id="KW-1185">Reference proteome</keyword>
<dbReference type="Proteomes" id="UP001155077">
    <property type="component" value="Unassembled WGS sequence"/>
</dbReference>
<dbReference type="InterPro" id="IPR025514">
    <property type="entry name" value="DUF4402"/>
</dbReference>
<gene>
    <name evidence="2" type="ORF">NE848_12215</name>
</gene>
<sequence length="161" mass="16453">MKNFTFLLLAFFTANCFAQSSASGTATVNAEIVSPISITSSGSLNFGKIAQDATAGNVIIDAAGTSRTFDNSNMEISTSTFTVPTFTVTRATGMRYGVTTSGDVLQTAGGDTMTLNNITTSLSSTSGLADSSFTVGGTLQVGANQATGTYTGDVTVTVTYE</sequence>
<name>A0ABT0Z406_9FLAO</name>
<evidence type="ECO:0000256" key="1">
    <source>
        <dbReference type="SAM" id="SignalP"/>
    </source>
</evidence>
<keyword evidence="1" id="KW-0732">Signal</keyword>
<feature type="signal peptide" evidence="1">
    <location>
        <begin position="1"/>
        <end position="18"/>
    </location>
</feature>
<organism evidence="2 3">
    <name type="scientific">Gramella jeungdoensis</name>
    <dbReference type="NCBI Taxonomy" id="708091"/>
    <lineage>
        <taxon>Bacteria</taxon>
        <taxon>Pseudomonadati</taxon>
        <taxon>Bacteroidota</taxon>
        <taxon>Flavobacteriia</taxon>
        <taxon>Flavobacteriales</taxon>
        <taxon>Flavobacteriaceae</taxon>
        <taxon>Christiangramia</taxon>
    </lineage>
</organism>
<dbReference type="Pfam" id="PF14352">
    <property type="entry name" value="DUF4402"/>
    <property type="match status" value="1"/>
</dbReference>
<evidence type="ECO:0000313" key="2">
    <source>
        <dbReference type="EMBL" id="MCM8570148.1"/>
    </source>
</evidence>